<keyword evidence="4 7" id="KW-0812">Transmembrane</keyword>
<dbReference type="HOGENOM" id="CLU_020854_1_0_14"/>
<dbReference type="GO" id="GO:0022857">
    <property type="term" value="F:transmembrane transporter activity"/>
    <property type="evidence" value="ECO:0007669"/>
    <property type="project" value="InterPro"/>
</dbReference>
<feature type="transmembrane region" description="Helical" evidence="7">
    <location>
        <begin position="367"/>
        <end position="389"/>
    </location>
</feature>
<organism evidence="8 9">
    <name type="scientific">Spiroplasma culicicola AES-1</name>
    <dbReference type="NCBI Taxonomy" id="1276246"/>
    <lineage>
        <taxon>Bacteria</taxon>
        <taxon>Bacillati</taxon>
        <taxon>Mycoplasmatota</taxon>
        <taxon>Mollicutes</taxon>
        <taxon>Entomoplasmatales</taxon>
        <taxon>Spiroplasmataceae</taxon>
        <taxon>Spiroplasma</taxon>
    </lineage>
</organism>
<evidence type="ECO:0000256" key="3">
    <source>
        <dbReference type="ARBA" id="ARBA00022475"/>
    </source>
</evidence>
<feature type="transmembrane region" description="Helical" evidence="7">
    <location>
        <begin position="238"/>
        <end position="261"/>
    </location>
</feature>
<dbReference type="AlphaFoldDB" id="W6A7W4"/>
<keyword evidence="2" id="KW-0813">Transport</keyword>
<keyword evidence="5 7" id="KW-1133">Transmembrane helix</keyword>
<accession>W6A7W4</accession>
<feature type="transmembrane region" description="Helical" evidence="7">
    <location>
        <begin position="334"/>
        <end position="355"/>
    </location>
</feature>
<feature type="transmembrane region" description="Helical" evidence="7">
    <location>
        <begin position="129"/>
        <end position="148"/>
    </location>
</feature>
<feature type="transmembrane region" description="Helical" evidence="7">
    <location>
        <begin position="446"/>
        <end position="468"/>
    </location>
</feature>
<keyword evidence="6 7" id="KW-0472">Membrane</keyword>
<feature type="transmembrane region" description="Helical" evidence="7">
    <location>
        <begin position="93"/>
        <end position="117"/>
    </location>
</feature>
<sequence length="483" mass="54005">MSIEWKEMVKIKKKLNLFDLIGLSLSAIFLLDSFALVAAIGWESIVYWIIFAIVFFIPYCLISSELATSYTDGGIYTWIQKPFSSKWATRMNWLYWLNVSLWTASVYLMFSTFVSASFIEPYIGYEISIWYHLIISCSVGIIAGLVCLMDIKKIKYLSNISAISKILIFIVMIISAIIWLSNGNGISTPITDKNYGIIPTWSAGLIFFPAIVNTLTGVEASSNYVDDIKNPKKDIPKAILITGVITIIGYIVATATLNIVLEPQIDEATGLIDMFKAILPSWFEKILTLLLLLTIFADCVVWNTSANFGISEASANNQFPAIFKRHLKTTNSPVGATIINSSVSVLILIIAGIFFGNESSGQLFWMLYSLGSIISLIPYLFIIPGFLILRYIDKKHKREFKIKGNIVIQYILVILPMLSIIFSIIVFIFGEVIIGQKTMAWNSGGSQILFLLLAVIISILIGELLIILKNKSNKRKLKNLSKN</sequence>
<evidence type="ECO:0000256" key="5">
    <source>
        <dbReference type="ARBA" id="ARBA00022989"/>
    </source>
</evidence>
<feature type="transmembrane region" description="Helical" evidence="7">
    <location>
        <begin position="160"/>
        <end position="180"/>
    </location>
</feature>
<evidence type="ECO:0000313" key="9">
    <source>
        <dbReference type="Proteomes" id="UP000019267"/>
    </source>
</evidence>
<dbReference type="EMBL" id="CP006681">
    <property type="protein sequence ID" value="AHI52975.1"/>
    <property type="molecule type" value="Genomic_DNA"/>
</dbReference>
<name>W6A7W4_9MOLU</name>
<evidence type="ECO:0000313" key="8">
    <source>
        <dbReference type="EMBL" id="AHI52975.1"/>
    </source>
</evidence>
<keyword evidence="9" id="KW-1185">Reference proteome</keyword>
<feature type="transmembrane region" description="Helical" evidence="7">
    <location>
        <begin position="45"/>
        <end position="62"/>
    </location>
</feature>
<evidence type="ECO:0000256" key="7">
    <source>
        <dbReference type="SAM" id="Phobius"/>
    </source>
</evidence>
<gene>
    <name evidence="8" type="ORF">SCULI_v1c06340</name>
</gene>
<dbReference type="InterPro" id="IPR002293">
    <property type="entry name" value="AA/rel_permease1"/>
</dbReference>
<dbReference type="OrthoDB" id="9791588at2"/>
<dbReference type="Proteomes" id="UP000019267">
    <property type="component" value="Chromosome"/>
</dbReference>
<dbReference type="InterPro" id="IPR050367">
    <property type="entry name" value="APC_superfamily"/>
</dbReference>
<feature type="transmembrane region" description="Helical" evidence="7">
    <location>
        <begin position="20"/>
        <end position="39"/>
    </location>
</feature>
<evidence type="ECO:0000256" key="2">
    <source>
        <dbReference type="ARBA" id="ARBA00022448"/>
    </source>
</evidence>
<dbReference type="Pfam" id="PF13520">
    <property type="entry name" value="AA_permease_2"/>
    <property type="match status" value="1"/>
</dbReference>
<evidence type="ECO:0000256" key="1">
    <source>
        <dbReference type="ARBA" id="ARBA00004651"/>
    </source>
</evidence>
<dbReference type="PANTHER" id="PTHR42770">
    <property type="entry name" value="AMINO ACID TRANSPORTER-RELATED"/>
    <property type="match status" value="1"/>
</dbReference>
<dbReference type="Gene3D" id="1.20.1740.10">
    <property type="entry name" value="Amino acid/polyamine transporter I"/>
    <property type="match status" value="1"/>
</dbReference>
<feature type="transmembrane region" description="Helical" evidence="7">
    <location>
        <begin position="410"/>
        <end position="434"/>
    </location>
</feature>
<comment type="subcellular location">
    <subcellularLocation>
        <location evidence="1">Cell membrane</location>
        <topology evidence="1">Multi-pass membrane protein</topology>
    </subcellularLocation>
</comment>
<dbReference type="PANTHER" id="PTHR42770:SF15">
    <property type="entry name" value="GLUTAMATE_GAMMA-AMINOBUTYRATE ANTIPORTER-RELATED"/>
    <property type="match status" value="1"/>
</dbReference>
<dbReference type="STRING" id="1276246.SCULI_v1c06340"/>
<feature type="transmembrane region" description="Helical" evidence="7">
    <location>
        <begin position="281"/>
        <end position="302"/>
    </location>
</feature>
<dbReference type="eggNOG" id="COG0531">
    <property type="taxonomic scope" value="Bacteria"/>
</dbReference>
<feature type="transmembrane region" description="Helical" evidence="7">
    <location>
        <begin position="200"/>
        <end position="218"/>
    </location>
</feature>
<dbReference type="PATRIC" id="fig|1276246.3.peg.633"/>
<dbReference type="PIRSF" id="PIRSF006060">
    <property type="entry name" value="AA_transporter"/>
    <property type="match status" value="1"/>
</dbReference>
<keyword evidence="3" id="KW-1003">Cell membrane</keyword>
<evidence type="ECO:0000256" key="4">
    <source>
        <dbReference type="ARBA" id="ARBA00022692"/>
    </source>
</evidence>
<dbReference type="RefSeq" id="WP_053230327.1">
    <property type="nucleotide sequence ID" value="NZ_CP006681.1"/>
</dbReference>
<dbReference type="KEGG" id="scq:SCULI_v1c06340"/>
<protein>
    <submittedName>
        <fullName evidence="8">Amino acid permease</fullName>
    </submittedName>
</protein>
<reference evidence="8 9" key="1">
    <citation type="journal article" date="2014" name="Genome Biol. Evol.">
        <title>Molecular evolution of the substrate utilization strategies and putative virulence factors in mosquito-associated Spiroplasma species.</title>
        <authorList>
            <person name="Chang T.H."/>
            <person name="Lo W.S."/>
            <person name="Ku C."/>
            <person name="Chen L.L."/>
            <person name="Kuo C.H."/>
        </authorList>
    </citation>
    <scope>NUCLEOTIDE SEQUENCE [LARGE SCALE GENOMIC DNA]</scope>
    <source>
        <strain evidence="8">AES-1</strain>
    </source>
</reference>
<proteinExistence type="predicted"/>
<evidence type="ECO:0000256" key="6">
    <source>
        <dbReference type="ARBA" id="ARBA00023136"/>
    </source>
</evidence>
<dbReference type="GO" id="GO:0005886">
    <property type="term" value="C:plasma membrane"/>
    <property type="evidence" value="ECO:0007669"/>
    <property type="project" value="UniProtKB-SubCell"/>
</dbReference>